<dbReference type="GO" id="GO:0005576">
    <property type="term" value="C:extracellular region"/>
    <property type="evidence" value="ECO:0007669"/>
    <property type="project" value="TreeGrafter"/>
</dbReference>
<keyword evidence="4" id="KW-1185">Reference proteome</keyword>
<dbReference type="GO" id="GO:0009567">
    <property type="term" value="P:double fertilization forming a zygote and endosperm"/>
    <property type="evidence" value="ECO:0007669"/>
    <property type="project" value="TreeGrafter"/>
</dbReference>
<dbReference type="AlphaFoldDB" id="A0AA88RDD9"/>
<dbReference type="GO" id="GO:0031982">
    <property type="term" value="C:vesicle"/>
    <property type="evidence" value="ECO:0007669"/>
    <property type="project" value="TreeGrafter"/>
</dbReference>
<evidence type="ECO:0000313" key="4">
    <source>
        <dbReference type="Proteomes" id="UP001187471"/>
    </source>
</evidence>
<feature type="domain" description="Prolamin-like" evidence="2">
    <location>
        <begin position="112"/>
        <end position="174"/>
    </location>
</feature>
<dbReference type="Proteomes" id="UP001187471">
    <property type="component" value="Unassembled WGS sequence"/>
</dbReference>
<organism evidence="3 4">
    <name type="scientific">Escallonia rubra</name>
    <dbReference type="NCBI Taxonomy" id="112253"/>
    <lineage>
        <taxon>Eukaryota</taxon>
        <taxon>Viridiplantae</taxon>
        <taxon>Streptophyta</taxon>
        <taxon>Embryophyta</taxon>
        <taxon>Tracheophyta</taxon>
        <taxon>Spermatophyta</taxon>
        <taxon>Magnoliopsida</taxon>
        <taxon>eudicotyledons</taxon>
        <taxon>Gunneridae</taxon>
        <taxon>Pentapetalae</taxon>
        <taxon>asterids</taxon>
        <taxon>campanulids</taxon>
        <taxon>Escalloniales</taxon>
        <taxon>Escalloniaceae</taxon>
        <taxon>Escallonia</taxon>
    </lineage>
</organism>
<accession>A0AA88RDD9</accession>
<protein>
    <recommendedName>
        <fullName evidence="2">Prolamin-like domain-containing protein</fullName>
    </recommendedName>
</protein>
<proteinExistence type="predicted"/>
<dbReference type="GO" id="GO:2000008">
    <property type="term" value="P:regulation of protein localization to cell surface"/>
    <property type="evidence" value="ECO:0007669"/>
    <property type="project" value="TreeGrafter"/>
</dbReference>
<dbReference type="PANTHER" id="PTHR31181">
    <property type="entry name" value="EGG CELL-SECRETED PROTEIN 1.4"/>
    <property type="match status" value="1"/>
</dbReference>
<evidence type="ECO:0000256" key="1">
    <source>
        <dbReference type="ARBA" id="ARBA00022729"/>
    </source>
</evidence>
<dbReference type="Pfam" id="PF05617">
    <property type="entry name" value="Prolamin_like"/>
    <property type="match status" value="1"/>
</dbReference>
<evidence type="ECO:0000259" key="2">
    <source>
        <dbReference type="Pfam" id="PF05617"/>
    </source>
</evidence>
<reference evidence="3" key="1">
    <citation type="submission" date="2022-12" db="EMBL/GenBank/DDBJ databases">
        <title>Draft genome assemblies for two species of Escallonia (Escalloniales).</title>
        <authorList>
            <person name="Chanderbali A."/>
            <person name="Dervinis C."/>
            <person name="Anghel I."/>
            <person name="Soltis D."/>
            <person name="Soltis P."/>
            <person name="Zapata F."/>
        </authorList>
    </citation>
    <scope>NUCLEOTIDE SEQUENCE</scope>
    <source>
        <strain evidence="3">UCBG92.1500</strain>
        <tissue evidence="3">Leaf</tissue>
    </source>
</reference>
<dbReference type="PANTHER" id="PTHR31181:SF67">
    <property type="entry name" value="PROLAMIN-LIKE PROTEIN (DUF1278)"/>
    <property type="match status" value="1"/>
</dbReference>
<comment type="caution">
    <text evidence="3">The sequence shown here is derived from an EMBL/GenBank/DDBJ whole genome shotgun (WGS) entry which is preliminary data.</text>
</comment>
<evidence type="ECO:0000313" key="3">
    <source>
        <dbReference type="EMBL" id="KAK2984143.1"/>
    </source>
</evidence>
<dbReference type="GO" id="GO:0080155">
    <property type="term" value="P:regulation of double fertilization forming a zygote and endosperm"/>
    <property type="evidence" value="ECO:0007669"/>
    <property type="project" value="TreeGrafter"/>
</dbReference>
<name>A0AA88RDD9_9ASTE</name>
<gene>
    <name evidence="3" type="ORF">RJ640_022655</name>
</gene>
<keyword evidence="1" id="KW-0732">Signal</keyword>
<dbReference type="InterPro" id="IPR008502">
    <property type="entry name" value="Prolamin-like"/>
</dbReference>
<dbReference type="EMBL" id="JAVXUO010001261">
    <property type="protein sequence ID" value="KAK2984143.1"/>
    <property type="molecule type" value="Genomic_DNA"/>
</dbReference>
<sequence>MESGRSREPCAVRVESGRAVGTAVAVRLSAVVCRDWRMERQARKRKAISQTSKATEKIHTRAYEFPSTMAVKSLKTLSTMLVITIMATSVMSRVTLLAPPPVSLSSKITVFNCWKPLSNIEGCLIGIYKALTTGQAGLLSAPCCQAFTNIIDGTCWDQLFPLNPKLPLILKTFCDAPALSPQ</sequence>